<dbReference type="AlphaFoldDB" id="A0AAV9J5F6"/>
<evidence type="ECO:0000313" key="2">
    <source>
        <dbReference type="EMBL" id="KAK4540247.1"/>
    </source>
</evidence>
<feature type="compositionally biased region" description="Low complexity" evidence="1">
    <location>
        <begin position="288"/>
        <end position="322"/>
    </location>
</feature>
<accession>A0AAV9J5F6</accession>
<feature type="compositionally biased region" description="Acidic residues" evidence="1">
    <location>
        <begin position="326"/>
        <end position="338"/>
    </location>
</feature>
<protein>
    <submittedName>
        <fullName evidence="2">Uncharacterized protein</fullName>
    </submittedName>
</protein>
<reference evidence="2 3" key="1">
    <citation type="submission" date="2021-11" db="EMBL/GenBank/DDBJ databases">
        <title>Black yeast isolated from Biological Soil Crust.</title>
        <authorList>
            <person name="Kurbessoian T."/>
        </authorList>
    </citation>
    <scope>NUCLEOTIDE SEQUENCE [LARGE SCALE GENOMIC DNA]</scope>
    <source>
        <strain evidence="2 3">CCFEE 5522</strain>
    </source>
</reference>
<keyword evidence="3" id="KW-1185">Reference proteome</keyword>
<gene>
    <name evidence="2" type="ORF">LTR36_009652</name>
</gene>
<feature type="compositionally biased region" description="Acidic residues" evidence="1">
    <location>
        <begin position="242"/>
        <end position="257"/>
    </location>
</feature>
<feature type="compositionally biased region" description="Polar residues" evidence="1">
    <location>
        <begin position="266"/>
        <end position="279"/>
    </location>
</feature>
<comment type="caution">
    <text evidence="2">The sequence shown here is derived from an EMBL/GenBank/DDBJ whole genome shotgun (WGS) entry which is preliminary data.</text>
</comment>
<feature type="compositionally biased region" description="Basic and acidic residues" evidence="1">
    <location>
        <begin position="345"/>
        <end position="377"/>
    </location>
</feature>
<name>A0AAV9J5F6_9PEZI</name>
<feature type="region of interest" description="Disordered" evidence="1">
    <location>
        <begin position="202"/>
        <end position="409"/>
    </location>
</feature>
<dbReference type="Proteomes" id="UP001324427">
    <property type="component" value="Unassembled WGS sequence"/>
</dbReference>
<sequence>MYRTSDPRFRRRLHEIGQTVETATEQAQSSLYIFGQHYVRPCFDSVGSCFTSCVDASCPALNLSQRDRLRRQRGRGRSRGRAELNFDFYDDWDDLDETDGLLGWGGNDDFDRLLAGSGAGYGTTAVAQQPGRQRGMSYPKARRKSAAQIEEDPTVIPGSKGFFGRLFGGKNALRYRPSAADLQEHPGARRIGRDITEGEALLEESETSSAAEARRTHRRARSGTVESRETIDSLSSRGDIFPSDEEVEDAIPLDDEFAMVLERRNTQSGPETEGSSARTRSIRRGKRPSTGSRASTRRTVSTRSARSSIGKKSASRRSSSSAQTPIEEDQSEMQEEVEVPSLSDLKQENVRVAHEQEAEVERKRQEAQKVATERGLEADSSGDELPSKEDTPQASTPVTTAVHPPDEPS</sequence>
<dbReference type="EMBL" id="JAVFHQ010000071">
    <property type="protein sequence ID" value="KAK4540247.1"/>
    <property type="molecule type" value="Genomic_DNA"/>
</dbReference>
<organism evidence="2 3">
    <name type="scientific">Oleoguttula mirabilis</name>
    <dbReference type="NCBI Taxonomy" id="1507867"/>
    <lineage>
        <taxon>Eukaryota</taxon>
        <taxon>Fungi</taxon>
        <taxon>Dikarya</taxon>
        <taxon>Ascomycota</taxon>
        <taxon>Pezizomycotina</taxon>
        <taxon>Dothideomycetes</taxon>
        <taxon>Dothideomycetidae</taxon>
        <taxon>Mycosphaerellales</taxon>
        <taxon>Teratosphaeriaceae</taxon>
        <taxon>Oleoguttula</taxon>
    </lineage>
</organism>
<evidence type="ECO:0000256" key="1">
    <source>
        <dbReference type="SAM" id="MobiDB-lite"/>
    </source>
</evidence>
<evidence type="ECO:0000313" key="3">
    <source>
        <dbReference type="Proteomes" id="UP001324427"/>
    </source>
</evidence>
<proteinExistence type="predicted"/>